<dbReference type="InterPro" id="IPR017853">
    <property type="entry name" value="GH"/>
</dbReference>
<dbReference type="CDD" id="cd11322">
    <property type="entry name" value="AmyAc_Glg_BE"/>
    <property type="match status" value="1"/>
</dbReference>
<dbReference type="HAMAP" id="MF_00685">
    <property type="entry name" value="GlgB"/>
    <property type="match status" value="1"/>
</dbReference>
<dbReference type="SUPFAM" id="SSF81296">
    <property type="entry name" value="E set domains"/>
    <property type="match status" value="1"/>
</dbReference>
<evidence type="ECO:0000256" key="4">
    <source>
        <dbReference type="ARBA" id="ARBA00009000"/>
    </source>
</evidence>
<dbReference type="InterPro" id="IPR006407">
    <property type="entry name" value="GlgB"/>
</dbReference>
<comment type="caution">
    <text evidence="13">The sequence shown here is derived from an EMBL/GenBank/DDBJ whole genome shotgun (WGS) entry which is preliminary data.</text>
</comment>
<dbReference type="GO" id="GO:0043169">
    <property type="term" value="F:cation binding"/>
    <property type="evidence" value="ECO:0007669"/>
    <property type="project" value="InterPro"/>
</dbReference>
<proteinExistence type="inferred from homology"/>
<accession>A0A397Q3K9</accession>
<comment type="subunit">
    <text evidence="10">Monomer.</text>
</comment>
<dbReference type="PIRSF" id="PIRSF000463">
    <property type="entry name" value="GlgB"/>
    <property type="match status" value="1"/>
</dbReference>
<dbReference type="InterPro" id="IPR013780">
    <property type="entry name" value="Glyco_hydro_b"/>
</dbReference>
<dbReference type="GO" id="GO:0003844">
    <property type="term" value="F:1,4-alpha-glucan branching enzyme activity"/>
    <property type="evidence" value="ECO:0007669"/>
    <property type="project" value="UniProtKB-UniRule"/>
</dbReference>
<dbReference type="Pfam" id="PF02922">
    <property type="entry name" value="CBM_48"/>
    <property type="match status" value="1"/>
</dbReference>
<evidence type="ECO:0000256" key="8">
    <source>
        <dbReference type="ARBA" id="ARBA00023056"/>
    </source>
</evidence>
<keyword evidence="6 10" id="KW-0328">Glycosyltransferase</keyword>
<feature type="domain" description="Glycosyl hydrolase family 13 catalytic" evidence="12">
    <location>
        <begin position="253"/>
        <end position="607"/>
    </location>
</feature>
<evidence type="ECO:0000256" key="5">
    <source>
        <dbReference type="ARBA" id="ARBA00022600"/>
    </source>
</evidence>
<dbReference type="InterPro" id="IPR006048">
    <property type="entry name" value="A-amylase/branching_C"/>
</dbReference>
<dbReference type="FunFam" id="3.20.20.80:FF:000003">
    <property type="entry name" value="1,4-alpha-glucan branching enzyme GlgB"/>
    <property type="match status" value="1"/>
</dbReference>
<dbReference type="InterPro" id="IPR004193">
    <property type="entry name" value="Glyco_hydro_13_N"/>
</dbReference>
<dbReference type="PANTHER" id="PTHR43651">
    <property type="entry name" value="1,4-ALPHA-GLUCAN-BRANCHING ENZYME"/>
    <property type="match status" value="1"/>
</dbReference>
<keyword evidence="8 10" id="KW-0320">Glycogen biosynthesis</keyword>
<feature type="active site" description="Nucleophile" evidence="10 11">
    <location>
        <position position="410"/>
    </location>
</feature>
<dbReference type="AlphaFoldDB" id="A0A397Q3K9"/>
<dbReference type="SUPFAM" id="SSF51011">
    <property type="entry name" value="Glycosyl hydrolase domain"/>
    <property type="match status" value="1"/>
</dbReference>
<dbReference type="EC" id="2.4.1.18" evidence="10"/>
<evidence type="ECO:0000256" key="11">
    <source>
        <dbReference type="PIRSR" id="PIRSR000463-1"/>
    </source>
</evidence>
<dbReference type="Gene3D" id="2.60.40.10">
    <property type="entry name" value="Immunoglobulins"/>
    <property type="match status" value="2"/>
</dbReference>
<evidence type="ECO:0000259" key="12">
    <source>
        <dbReference type="SMART" id="SM00642"/>
    </source>
</evidence>
<evidence type="ECO:0000313" key="13">
    <source>
        <dbReference type="EMBL" id="RIA55946.1"/>
    </source>
</evidence>
<comment type="catalytic activity">
    <reaction evidence="1 10">
        <text>Transfers a segment of a (1-&gt;4)-alpha-D-glucan chain to a primary hydroxy group in a similar glucan chain.</text>
        <dbReference type="EC" id="2.4.1.18"/>
    </reaction>
</comment>
<evidence type="ECO:0000256" key="9">
    <source>
        <dbReference type="ARBA" id="ARBA00023277"/>
    </source>
</evidence>
<dbReference type="GO" id="GO:0005978">
    <property type="term" value="P:glycogen biosynthetic process"/>
    <property type="evidence" value="ECO:0007669"/>
    <property type="project" value="UniProtKB-UniRule"/>
</dbReference>
<dbReference type="InterPro" id="IPR013783">
    <property type="entry name" value="Ig-like_fold"/>
</dbReference>
<comment type="pathway">
    <text evidence="3 10">Glycan biosynthesis; glycogen biosynthesis.</text>
</comment>
<dbReference type="CDD" id="cd02855">
    <property type="entry name" value="E_set_GBE_prok_N"/>
    <property type="match status" value="1"/>
</dbReference>
<evidence type="ECO:0000256" key="3">
    <source>
        <dbReference type="ARBA" id="ARBA00004964"/>
    </source>
</evidence>
<dbReference type="InterPro" id="IPR044143">
    <property type="entry name" value="GlgB_N_E_set_prok"/>
</dbReference>
<dbReference type="NCBIfam" id="NF008967">
    <property type="entry name" value="PRK12313.1"/>
    <property type="match status" value="1"/>
</dbReference>
<dbReference type="FunFam" id="2.60.40.1180:FF:000002">
    <property type="entry name" value="1,4-alpha-glucan branching enzyme GlgB"/>
    <property type="match status" value="1"/>
</dbReference>
<evidence type="ECO:0000256" key="10">
    <source>
        <dbReference type="HAMAP-Rule" id="MF_00685"/>
    </source>
</evidence>
<dbReference type="InterPro" id="IPR006047">
    <property type="entry name" value="GH13_cat_dom"/>
</dbReference>
<dbReference type="NCBIfam" id="NF003811">
    <property type="entry name" value="PRK05402.1"/>
    <property type="match status" value="1"/>
</dbReference>
<gene>
    <name evidence="10" type="primary">glgB</name>
    <name evidence="13" type="ORF">BXY53_1033</name>
</gene>
<evidence type="ECO:0000313" key="14">
    <source>
        <dbReference type="Proteomes" id="UP000266273"/>
    </source>
</evidence>
<dbReference type="PANTHER" id="PTHR43651:SF3">
    <property type="entry name" value="1,4-ALPHA-GLUCAN-BRANCHING ENZYME"/>
    <property type="match status" value="1"/>
</dbReference>
<dbReference type="SUPFAM" id="SSF51445">
    <property type="entry name" value="(Trans)glycosidases"/>
    <property type="match status" value="1"/>
</dbReference>
<keyword evidence="7 10" id="KW-0808">Transferase</keyword>
<dbReference type="Pfam" id="PF02806">
    <property type="entry name" value="Alpha-amylase_C"/>
    <property type="match status" value="1"/>
</dbReference>
<comment type="function">
    <text evidence="2 10">Catalyzes the formation of the alpha-1,6-glucosidic linkages in glycogen by scission of a 1,4-alpha-linked oligosaccharide from growing alpha-1,4-glucan chains and the subsequent attachment of the oligosaccharide to the alpha-1,6 position.</text>
</comment>
<dbReference type="RefSeq" id="WP_210209150.1">
    <property type="nucleotide sequence ID" value="NZ_QXDF01000001.1"/>
</dbReference>
<dbReference type="InterPro" id="IPR014756">
    <property type="entry name" value="Ig_E-set"/>
</dbReference>
<evidence type="ECO:0000256" key="1">
    <source>
        <dbReference type="ARBA" id="ARBA00000826"/>
    </source>
</evidence>
<dbReference type="GO" id="GO:0005829">
    <property type="term" value="C:cytosol"/>
    <property type="evidence" value="ECO:0007669"/>
    <property type="project" value="TreeGrafter"/>
</dbReference>
<feature type="active site" description="Proton donor" evidence="10 11">
    <location>
        <position position="463"/>
    </location>
</feature>
<keyword evidence="5 10" id="KW-0321">Glycogen metabolism</keyword>
<dbReference type="Pfam" id="PF22019">
    <property type="entry name" value="GlgB_N"/>
    <property type="match status" value="1"/>
</dbReference>
<evidence type="ECO:0000256" key="6">
    <source>
        <dbReference type="ARBA" id="ARBA00022676"/>
    </source>
</evidence>
<comment type="similarity">
    <text evidence="4 10">Belongs to the glycosyl hydrolase 13 family. GlgB subfamily.</text>
</comment>
<organism evidence="13 14">
    <name type="scientific">Dichotomicrobium thermohalophilum</name>
    <dbReference type="NCBI Taxonomy" id="933063"/>
    <lineage>
        <taxon>Bacteria</taxon>
        <taxon>Pseudomonadati</taxon>
        <taxon>Pseudomonadota</taxon>
        <taxon>Alphaproteobacteria</taxon>
        <taxon>Hyphomicrobiales</taxon>
        <taxon>Hyphomicrobiaceae</taxon>
        <taxon>Dichotomicrobium</taxon>
    </lineage>
</organism>
<name>A0A397Q3K9_9HYPH</name>
<dbReference type="InterPro" id="IPR054169">
    <property type="entry name" value="GlgB_N"/>
</dbReference>
<sequence length="732" mass="82034">MNTYPARSDIEAIVSGRHGNPFAVLGPQWPSEDTCVLSVFAPEAQRVEAINRETGQVLAPLEKLDAGGFFAGVLPDVPMRPGYRLRLSWDDDRWEREDPYRFPPILGETDIHLMAEGTHRELYTRLGAHPIEMEGVAGVAFAVWAPNAQRVSVVGDFNGWDGRRHPMRRHGTAGIWDLFIPGVEAGALYKFDIIGPNGEVLPQKADPMAFSMEAPPANASRVVAPVQQNWGDHAWLEKRWDAQNRAAPISIYEVHLGSWRRGEGGAYFDYDRLSRELVAYVKDLGFTHIELLPISEHPFTGSWGYQPLGLFAPTARYGAPDGFARFVERCHQEDIGVIIDWVPGHFPSDAYGLARFDGTPLYEHADPRRGFHPDWNTLIYDLGRPEVANFLDSNALFWIDRYHVDGLRVDAVASMLYLDYSREHGEWVPNVHGGRENLEAVAFLKGMNTRVYGAFPSAMTAAEESTAWPMVSAPVESGGLGFGYKWNMGWMHDTLFYMSQDPIHRRYHHSSLTFGLLYAFSENFILPLSHDEVVHGKGSLIGKMPGDRWQKFANLRAYLAFMWTHPGKKLLFMGGEFAQEREWDHDSQLDWHLLSLPEHRGVQDLVRDLNRLYRSTPALHELDCEPAGFDWVEANDANRSVLAYLRKGVGDTPPVLVVCNFTPVVQYGYRVGVPFGGAWSERLNTDAAHYGGSNLGNLGQVHTTDTPAHSLPASLELTLPPLATIVLAPYPT</sequence>
<dbReference type="UniPathway" id="UPA00164"/>
<reference evidence="13 14" key="1">
    <citation type="submission" date="2018-08" db="EMBL/GenBank/DDBJ databases">
        <title>Genomic Encyclopedia of Archaeal and Bacterial Type Strains, Phase II (KMG-II): from individual species to whole genera.</title>
        <authorList>
            <person name="Goeker M."/>
        </authorList>
    </citation>
    <scope>NUCLEOTIDE SEQUENCE [LARGE SCALE GENOMIC DNA]</scope>
    <source>
        <strain evidence="13 14">DSM 5002</strain>
    </source>
</reference>
<dbReference type="EMBL" id="QXDF01000001">
    <property type="protein sequence ID" value="RIA55946.1"/>
    <property type="molecule type" value="Genomic_DNA"/>
</dbReference>
<dbReference type="Gene3D" id="3.20.20.80">
    <property type="entry name" value="Glycosidases"/>
    <property type="match status" value="1"/>
</dbReference>
<evidence type="ECO:0000256" key="7">
    <source>
        <dbReference type="ARBA" id="ARBA00022679"/>
    </source>
</evidence>
<dbReference type="FunFam" id="2.60.40.10:FF:000169">
    <property type="entry name" value="1,4-alpha-glucan branching enzyme GlgB"/>
    <property type="match status" value="1"/>
</dbReference>
<dbReference type="GO" id="GO:0004553">
    <property type="term" value="F:hydrolase activity, hydrolyzing O-glycosyl compounds"/>
    <property type="evidence" value="ECO:0007669"/>
    <property type="project" value="InterPro"/>
</dbReference>
<dbReference type="Gene3D" id="2.60.40.1180">
    <property type="entry name" value="Golgi alpha-mannosidase II"/>
    <property type="match status" value="1"/>
</dbReference>
<dbReference type="InterPro" id="IPR037439">
    <property type="entry name" value="Branching_enzy"/>
</dbReference>
<keyword evidence="14" id="KW-1185">Reference proteome</keyword>
<evidence type="ECO:0000256" key="2">
    <source>
        <dbReference type="ARBA" id="ARBA00002953"/>
    </source>
</evidence>
<dbReference type="Pfam" id="PF00128">
    <property type="entry name" value="Alpha-amylase"/>
    <property type="match status" value="1"/>
</dbReference>
<keyword evidence="9 10" id="KW-0119">Carbohydrate metabolism</keyword>
<dbReference type="NCBIfam" id="TIGR01515">
    <property type="entry name" value="branching_enzym"/>
    <property type="match status" value="1"/>
</dbReference>
<protein>
    <recommendedName>
        <fullName evidence="10">1,4-alpha-glucan branching enzyme GlgB</fullName>
        <ecNumber evidence="10">2.4.1.18</ecNumber>
    </recommendedName>
    <alternativeName>
        <fullName evidence="10">1,4-alpha-D-glucan:1,4-alpha-D-glucan 6-glucosyl-transferase</fullName>
    </alternativeName>
    <alternativeName>
        <fullName evidence="10">Alpha-(1-&gt;4)-glucan branching enzyme</fullName>
    </alternativeName>
    <alternativeName>
        <fullName evidence="10">Glycogen branching enzyme</fullName>
        <shortName evidence="10">BE</shortName>
    </alternativeName>
</protein>
<dbReference type="SMART" id="SM00642">
    <property type="entry name" value="Aamy"/>
    <property type="match status" value="1"/>
</dbReference>
<dbReference type="Proteomes" id="UP000266273">
    <property type="component" value="Unassembled WGS sequence"/>
</dbReference>